<dbReference type="Pfam" id="PF24803">
    <property type="entry name" value="DUF7704"/>
    <property type="match status" value="1"/>
</dbReference>
<organism evidence="3 4">
    <name type="scientific">Lentithecium fluviatile CBS 122367</name>
    <dbReference type="NCBI Taxonomy" id="1168545"/>
    <lineage>
        <taxon>Eukaryota</taxon>
        <taxon>Fungi</taxon>
        <taxon>Dikarya</taxon>
        <taxon>Ascomycota</taxon>
        <taxon>Pezizomycotina</taxon>
        <taxon>Dothideomycetes</taxon>
        <taxon>Pleosporomycetidae</taxon>
        <taxon>Pleosporales</taxon>
        <taxon>Massarineae</taxon>
        <taxon>Lentitheciaceae</taxon>
        <taxon>Lentithecium</taxon>
    </lineage>
</organism>
<gene>
    <name evidence="3" type="ORF">K458DRAFT_419044</name>
</gene>
<dbReference type="InterPro" id="IPR056121">
    <property type="entry name" value="DUF7704"/>
</dbReference>
<reference evidence="3" key="1">
    <citation type="journal article" date="2020" name="Stud. Mycol.">
        <title>101 Dothideomycetes genomes: a test case for predicting lifestyles and emergence of pathogens.</title>
        <authorList>
            <person name="Haridas S."/>
            <person name="Albert R."/>
            <person name="Binder M."/>
            <person name="Bloem J."/>
            <person name="Labutti K."/>
            <person name="Salamov A."/>
            <person name="Andreopoulos B."/>
            <person name="Baker S."/>
            <person name="Barry K."/>
            <person name="Bills G."/>
            <person name="Bluhm B."/>
            <person name="Cannon C."/>
            <person name="Castanera R."/>
            <person name="Culley D."/>
            <person name="Daum C."/>
            <person name="Ezra D."/>
            <person name="Gonzalez J."/>
            <person name="Henrissat B."/>
            <person name="Kuo A."/>
            <person name="Liang C."/>
            <person name="Lipzen A."/>
            <person name="Lutzoni F."/>
            <person name="Magnuson J."/>
            <person name="Mondo S."/>
            <person name="Nolan M."/>
            <person name="Ohm R."/>
            <person name="Pangilinan J."/>
            <person name="Park H.-J."/>
            <person name="Ramirez L."/>
            <person name="Alfaro M."/>
            <person name="Sun H."/>
            <person name="Tritt A."/>
            <person name="Yoshinaga Y."/>
            <person name="Zwiers L.-H."/>
            <person name="Turgeon B."/>
            <person name="Goodwin S."/>
            <person name="Spatafora J."/>
            <person name="Crous P."/>
            <person name="Grigoriev I."/>
        </authorList>
    </citation>
    <scope>NUCLEOTIDE SEQUENCE</scope>
    <source>
        <strain evidence="3">CBS 122367</strain>
    </source>
</reference>
<feature type="domain" description="DUF7704" evidence="2">
    <location>
        <begin position="8"/>
        <end position="142"/>
    </location>
</feature>
<feature type="transmembrane region" description="Helical" evidence="1">
    <location>
        <begin position="122"/>
        <end position="144"/>
    </location>
</feature>
<accession>A0A6G1IZB9</accession>
<dbReference type="PANTHER" id="PTHR37019:SF1">
    <property type="entry name" value="EXPERA DOMAIN-CONTAINING PROTEIN"/>
    <property type="match status" value="1"/>
</dbReference>
<keyword evidence="1" id="KW-1133">Transmembrane helix</keyword>
<protein>
    <recommendedName>
        <fullName evidence="2">DUF7704 domain-containing protein</fullName>
    </recommendedName>
</protein>
<evidence type="ECO:0000313" key="4">
    <source>
        <dbReference type="Proteomes" id="UP000799291"/>
    </source>
</evidence>
<dbReference type="PANTHER" id="PTHR37019">
    <property type="entry name" value="CHROMOSOME 1, WHOLE GENOME SHOTGUN SEQUENCE"/>
    <property type="match status" value="1"/>
</dbReference>
<feature type="transmembrane region" description="Helical" evidence="1">
    <location>
        <begin position="82"/>
        <end position="102"/>
    </location>
</feature>
<keyword evidence="1" id="KW-0812">Transmembrane</keyword>
<dbReference type="Proteomes" id="UP000799291">
    <property type="component" value="Unassembled WGS sequence"/>
</dbReference>
<evidence type="ECO:0000256" key="1">
    <source>
        <dbReference type="SAM" id="Phobius"/>
    </source>
</evidence>
<evidence type="ECO:0000313" key="3">
    <source>
        <dbReference type="EMBL" id="KAF2683445.1"/>
    </source>
</evidence>
<dbReference type="OrthoDB" id="5313995at2759"/>
<proteinExistence type="predicted"/>
<dbReference type="AlphaFoldDB" id="A0A6G1IZB9"/>
<feature type="transmembrane region" description="Helical" evidence="1">
    <location>
        <begin position="51"/>
        <end position="75"/>
    </location>
</feature>
<sequence length="154" mass="17074">MAKSPSTWCPAFYRIFFTWLDPIICVWGAYMDFFDPTLVLSSHIPDLPHDIGHAMILRQRGGGMLNFGFISAVLLRYTTDTTIWRIVQFACLIVDFTYFWGAFGALSAQGRLAAATWRAEDWGAVAITGTATLVRVLFLMGVGLGSGKKAVKRS</sequence>
<name>A0A6G1IZB9_9PLEO</name>
<feature type="transmembrane region" description="Helical" evidence="1">
    <location>
        <begin position="12"/>
        <end position="31"/>
    </location>
</feature>
<evidence type="ECO:0000259" key="2">
    <source>
        <dbReference type="Pfam" id="PF24803"/>
    </source>
</evidence>
<keyword evidence="1" id="KW-0472">Membrane</keyword>
<keyword evidence="4" id="KW-1185">Reference proteome</keyword>
<dbReference type="EMBL" id="MU005584">
    <property type="protein sequence ID" value="KAF2683445.1"/>
    <property type="molecule type" value="Genomic_DNA"/>
</dbReference>